<evidence type="ECO:0000256" key="9">
    <source>
        <dbReference type="SAM" id="Phobius"/>
    </source>
</evidence>
<evidence type="ECO:0000313" key="10">
    <source>
        <dbReference type="EMBL" id="PVH22358.1"/>
    </source>
</evidence>
<comment type="subcellular location">
    <subcellularLocation>
        <location evidence="1">Membrane</location>
        <topology evidence="1">Multi-pass membrane protein</topology>
    </subcellularLocation>
</comment>
<name>A0A2V1AWX2_9ASCO</name>
<evidence type="ECO:0000256" key="5">
    <source>
        <dbReference type="ARBA" id="ARBA00022856"/>
    </source>
</evidence>
<dbReference type="NCBIfam" id="TIGR00727">
    <property type="entry name" value="ISP4_OPT"/>
    <property type="match status" value="1"/>
</dbReference>
<proteinExistence type="inferred from homology"/>
<evidence type="ECO:0000256" key="6">
    <source>
        <dbReference type="ARBA" id="ARBA00022927"/>
    </source>
</evidence>
<dbReference type="RefSeq" id="XP_025343298.1">
    <property type="nucleotide sequence ID" value="XM_025488531.1"/>
</dbReference>
<keyword evidence="11" id="KW-1185">Reference proteome</keyword>
<dbReference type="PANTHER" id="PTHR22601">
    <property type="entry name" value="ISP4 LIKE PROTEIN"/>
    <property type="match status" value="1"/>
</dbReference>
<dbReference type="GO" id="GO:0015031">
    <property type="term" value="P:protein transport"/>
    <property type="evidence" value="ECO:0007669"/>
    <property type="project" value="UniProtKB-KW"/>
</dbReference>
<evidence type="ECO:0000256" key="8">
    <source>
        <dbReference type="ARBA" id="ARBA00023136"/>
    </source>
</evidence>
<keyword evidence="7 9" id="KW-1133">Transmembrane helix</keyword>
<evidence type="ECO:0000256" key="1">
    <source>
        <dbReference type="ARBA" id="ARBA00004141"/>
    </source>
</evidence>
<feature type="transmembrane region" description="Helical" evidence="9">
    <location>
        <begin position="787"/>
        <end position="806"/>
    </location>
</feature>
<reference evidence="10 11" key="1">
    <citation type="submission" date="2017-12" db="EMBL/GenBank/DDBJ databases">
        <title>Genome Sequence of a Multidrug-Resistant Candida haemulonii Isolate from a Patient with Chronic Leg Ulcers in Israel.</title>
        <authorList>
            <person name="Chow N.A."/>
            <person name="Gade L."/>
            <person name="Batra D."/>
            <person name="Rowe L.A."/>
            <person name="Ben-Ami R."/>
            <person name="Loparev V.N."/>
            <person name="Litvintseva A.P."/>
        </authorList>
    </citation>
    <scope>NUCLEOTIDE SEQUENCE [LARGE SCALE GENOMIC DNA]</scope>
    <source>
        <strain evidence="10 11">B11899</strain>
    </source>
</reference>
<gene>
    <name evidence="10" type="ORF">CXQ85_004926</name>
</gene>
<evidence type="ECO:0000256" key="4">
    <source>
        <dbReference type="ARBA" id="ARBA00022692"/>
    </source>
</evidence>
<organism evidence="10 11">
    <name type="scientific">Candidozyma haemuli</name>
    <dbReference type="NCBI Taxonomy" id="45357"/>
    <lineage>
        <taxon>Eukaryota</taxon>
        <taxon>Fungi</taxon>
        <taxon>Dikarya</taxon>
        <taxon>Ascomycota</taxon>
        <taxon>Saccharomycotina</taxon>
        <taxon>Pichiomycetes</taxon>
        <taxon>Metschnikowiaceae</taxon>
        <taxon>Candidozyma</taxon>
    </lineage>
</organism>
<feature type="transmembrane region" description="Helical" evidence="9">
    <location>
        <begin position="636"/>
        <end position="656"/>
    </location>
</feature>
<protein>
    <submittedName>
        <fullName evidence="10">OPT family small oligopeptide transporter</fullName>
    </submittedName>
</protein>
<feature type="transmembrane region" description="Helical" evidence="9">
    <location>
        <begin position="668"/>
        <end position="688"/>
    </location>
</feature>
<sequence>MAPGGKVRAEAKGLEPLTSLGSAGDRTQAADHEVDLHVLSSQDVAIEDVAFDLTAEEKFYILKRLNYENLDTLEDLPISATFMLQKVADISIEDSLEICKEYLTDHQDDVNIPTEEYDFVEKLYNMAPDYILQPKIDEKGGLLREEVSSSDSKDPIAKAVVNKKKGHFNTSSEVSSDVESSVYHIFDWGLQLRTEAAMVAYHSPYPEVRSVTHPFDDHTLPVETLRVYILGTIWTAVGTFVNQFFSERQPTISLGTPVVQLLLYPSGELMAAILPRKTLRLWKWSVDLNPGPWNYKEQMLATIFYSVSATIPYVSANIHVQRLPHYYNNQWVDWGYQILLVLSTQFMGFGIAGLIRKFAVYPVRAMWPTLLPTLALNRALMQKEKKANINGWTISRYSFFFIAFAASFLYFWVPTYLFEAMSYFNWLTWIAPKDFTLNLVTGHLYGLGLNPIPTFDWNIINWNFALVIPFYSQVNQYIGTLLGFFCIIGVYYSNYYWTAYLPINTSTLFNNRGERYQVNEVVNDRSLFDSQKYEEIGPPFYSAANLVVYGTFFAIYPFAFIYEVFMHWKPMWYALKSLGLSFRSFKASTFDGFDDPHTVMMKKYKEVADWVFLVVLVISIVLAIICVQIYPAETPVWGIFFALGMNIIFLIPLTAIQATTGFGFGLNVLVELIVGYALPGNGLALNFIKALGYNINGQAQNYITDQKMGHYIKVPPRALFRCQMLSVLINCFVSLAVLNFMIDEVEDYCTPYSKQKFYCPGTNIFFSASVLWGVIGPAKVFGGLYPMLQWCFLIGALAPIPCIIFKKYGPPKLTKYFQPTLIIGGFLVYAPYNLSYYTSGLYASFAFMYYIRKHYQAWWEKYNYVLSGALDAGVAFSSIIIFFSVQYNEKPLEWWGNTVSYEGIEGGSGRQSLKNATLEAPDGYFGPRVGDFP</sequence>
<accession>A0A2V1AWX2</accession>
<dbReference type="GO" id="GO:0016020">
    <property type="term" value="C:membrane"/>
    <property type="evidence" value="ECO:0007669"/>
    <property type="project" value="UniProtKB-SubCell"/>
</dbReference>
<dbReference type="InterPro" id="IPR004813">
    <property type="entry name" value="OPT"/>
</dbReference>
<keyword evidence="3" id="KW-0813">Transport</keyword>
<dbReference type="GO" id="GO:0035673">
    <property type="term" value="F:oligopeptide transmembrane transporter activity"/>
    <property type="evidence" value="ECO:0007669"/>
    <property type="project" value="InterPro"/>
</dbReference>
<dbReference type="AlphaFoldDB" id="A0A2V1AWX2"/>
<comment type="similarity">
    <text evidence="2">Belongs to the oligopeptide OPT transporter family.</text>
</comment>
<feature type="transmembrane region" description="Helical" evidence="9">
    <location>
        <begin position="864"/>
        <end position="885"/>
    </location>
</feature>
<dbReference type="EMBL" id="PKFO01000008">
    <property type="protein sequence ID" value="PVH22358.1"/>
    <property type="molecule type" value="Genomic_DNA"/>
</dbReference>
<dbReference type="Proteomes" id="UP000244309">
    <property type="component" value="Unassembled WGS sequence"/>
</dbReference>
<keyword evidence="4 9" id="KW-0812">Transmembrane</keyword>
<dbReference type="VEuPathDB" id="FungiDB:CXQ85_004926"/>
<feature type="transmembrane region" description="Helical" evidence="9">
    <location>
        <begin position="546"/>
        <end position="565"/>
    </location>
</feature>
<dbReference type="GeneID" id="37010256"/>
<dbReference type="Pfam" id="PF03169">
    <property type="entry name" value="OPT"/>
    <property type="match status" value="1"/>
</dbReference>
<dbReference type="OrthoDB" id="9986677at2759"/>
<keyword evidence="8 9" id="KW-0472">Membrane</keyword>
<comment type="caution">
    <text evidence="10">The sequence shown here is derived from an EMBL/GenBank/DDBJ whole genome shotgun (WGS) entry which is preliminary data.</text>
</comment>
<dbReference type="NCBIfam" id="TIGR00728">
    <property type="entry name" value="OPT_sfam"/>
    <property type="match status" value="1"/>
</dbReference>
<evidence type="ECO:0000256" key="7">
    <source>
        <dbReference type="ARBA" id="ARBA00022989"/>
    </source>
</evidence>
<feature type="transmembrane region" description="Helical" evidence="9">
    <location>
        <begin position="478"/>
        <end position="497"/>
    </location>
</feature>
<feature type="transmembrane region" description="Helical" evidence="9">
    <location>
        <begin position="610"/>
        <end position="630"/>
    </location>
</feature>
<feature type="transmembrane region" description="Helical" evidence="9">
    <location>
        <begin position="718"/>
        <end position="742"/>
    </location>
</feature>
<keyword evidence="5" id="KW-0571">Peptide transport</keyword>
<evidence type="ECO:0000256" key="3">
    <source>
        <dbReference type="ARBA" id="ARBA00022448"/>
    </source>
</evidence>
<feature type="transmembrane region" description="Helical" evidence="9">
    <location>
        <begin position="763"/>
        <end position="781"/>
    </location>
</feature>
<feature type="transmembrane region" description="Helical" evidence="9">
    <location>
        <begin position="394"/>
        <end position="413"/>
    </location>
</feature>
<feature type="transmembrane region" description="Helical" evidence="9">
    <location>
        <begin position="334"/>
        <end position="355"/>
    </location>
</feature>
<evidence type="ECO:0000256" key="2">
    <source>
        <dbReference type="ARBA" id="ARBA00008807"/>
    </source>
</evidence>
<keyword evidence="6" id="KW-0653">Protein transport</keyword>
<dbReference type="InterPro" id="IPR004648">
    <property type="entry name" value="Oligpept_transpt"/>
</dbReference>
<evidence type="ECO:0000313" key="11">
    <source>
        <dbReference type="Proteomes" id="UP000244309"/>
    </source>
</evidence>